<dbReference type="InterPro" id="IPR018238">
    <property type="entry name" value="Glyco_hydro_14_CS"/>
</dbReference>
<feature type="compositionally biased region" description="Low complexity" evidence="9">
    <location>
        <begin position="444"/>
        <end position="466"/>
    </location>
</feature>
<organism evidence="10 11">
    <name type="scientific">Symbiochloris irregularis</name>
    <dbReference type="NCBI Taxonomy" id="706552"/>
    <lineage>
        <taxon>Eukaryota</taxon>
        <taxon>Viridiplantae</taxon>
        <taxon>Chlorophyta</taxon>
        <taxon>core chlorophytes</taxon>
        <taxon>Trebouxiophyceae</taxon>
        <taxon>Trebouxiales</taxon>
        <taxon>Trebouxiaceae</taxon>
        <taxon>Symbiochloris</taxon>
    </lineage>
</organism>
<feature type="compositionally biased region" description="Basic and acidic residues" evidence="9">
    <location>
        <begin position="534"/>
        <end position="546"/>
    </location>
</feature>
<dbReference type="AlphaFoldDB" id="A0AAW1NZA1"/>
<evidence type="ECO:0000256" key="4">
    <source>
        <dbReference type="ARBA" id="ARBA00022801"/>
    </source>
</evidence>
<evidence type="ECO:0000256" key="6">
    <source>
        <dbReference type="ARBA" id="ARBA00023295"/>
    </source>
</evidence>
<evidence type="ECO:0000313" key="10">
    <source>
        <dbReference type="EMBL" id="KAK9800195.1"/>
    </source>
</evidence>
<dbReference type="Gene3D" id="3.20.20.80">
    <property type="entry name" value="Glycosidases"/>
    <property type="match status" value="2"/>
</dbReference>
<dbReference type="SUPFAM" id="SSF51445">
    <property type="entry name" value="(Trans)glycosidases"/>
    <property type="match status" value="2"/>
</dbReference>
<feature type="compositionally biased region" description="Polar residues" evidence="9">
    <location>
        <begin position="785"/>
        <end position="795"/>
    </location>
</feature>
<dbReference type="PANTHER" id="PTHR31352">
    <property type="entry name" value="BETA-AMYLASE 1, CHLOROPLASTIC"/>
    <property type="match status" value="1"/>
</dbReference>
<dbReference type="InterPro" id="IPR017853">
    <property type="entry name" value="GH"/>
</dbReference>
<evidence type="ECO:0000256" key="3">
    <source>
        <dbReference type="ARBA" id="ARBA00012594"/>
    </source>
</evidence>
<dbReference type="PRINTS" id="PR00750">
    <property type="entry name" value="BETAAMYLASE"/>
</dbReference>
<dbReference type="GO" id="GO:0016161">
    <property type="term" value="F:beta-amylase activity"/>
    <property type="evidence" value="ECO:0007669"/>
    <property type="project" value="UniProtKB-EC"/>
</dbReference>
<dbReference type="EMBL" id="JALJOQ010000085">
    <property type="protein sequence ID" value="KAK9800195.1"/>
    <property type="molecule type" value="Genomic_DNA"/>
</dbReference>
<evidence type="ECO:0000256" key="2">
    <source>
        <dbReference type="ARBA" id="ARBA00005652"/>
    </source>
</evidence>
<feature type="region of interest" description="Disordered" evidence="9">
    <location>
        <begin position="444"/>
        <end position="546"/>
    </location>
</feature>
<dbReference type="InterPro" id="IPR001554">
    <property type="entry name" value="Glyco_hydro_14"/>
</dbReference>
<evidence type="ECO:0000256" key="8">
    <source>
        <dbReference type="RuleBase" id="RU000509"/>
    </source>
</evidence>
<keyword evidence="7 8" id="KW-0624">Polysaccharide degradation</keyword>
<protein>
    <recommendedName>
        <fullName evidence="3 8">Beta-amylase</fullName>
        <ecNumber evidence="3 8">3.2.1.2</ecNumber>
    </recommendedName>
</protein>
<proteinExistence type="inferred from homology"/>
<feature type="compositionally biased region" description="Low complexity" evidence="9">
    <location>
        <begin position="519"/>
        <end position="533"/>
    </location>
</feature>
<evidence type="ECO:0000313" key="11">
    <source>
        <dbReference type="Proteomes" id="UP001465755"/>
    </source>
</evidence>
<dbReference type="EC" id="3.2.1.2" evidence="3 8"/>
<comment type="catalytic activity">
    <reaction evidence="1 8">
        <text>Hydrolysis of (1-&gt;4)-alpha-D-glucosidic linkages in polysaccharides so as to remove successive maltose units from the non-reducing ends of the chains.</text>
        <dbReference type="EC" id="3.2.1.2"/>
    </reaction>
</comment>
<dbReference type="Proteomes" id="UP001465755">
    <property type="component" value="Unassembled WGS sequence"/>
</dbReference>
<keyword evidence="4 8" id="KW-0378">Hydrolase</keyword>
<feature type="region of interest" description="Disordered" evidence="9">
    <location>
        <begin position="21"/>
        <end position="68"/>
    </location>
</feature>
<evidence type="ECO:0000256" key="7">
    <source>
        <dbReference type="ARBA" id="ARBA00023326"/>
    </source>
</evidence>
<keyword evidence="11" id="KW-1185">Reference proteome</keyword>
<accession>A0AAW1NZA1</accession>
<dbReference type="GO" id="GO:0000272">
    <property type="term" value="P:polysaccharide catabolic process"/>
    <property type="evidence" value="ECO:0007669"/>
    <property type="project" value="UniProtKB-KW"/>
</dbReference>
<gene>
    <name evidence="10" type="ORF">WJX73_007313</name>
</gene>
<keyword evidence="6 8" id="KW-0326">Glycosidase</keyword>
<feature type="region of interest" description="Disordered" evidence="9">
    <location>
        <begin position="765"/>
        <end position="809"/>
    </location>
</feature>
<comment type="similarity">
    <text evidence="2 8">Belongs to the glycosyl hydrolase 14 family.</text>
</comment>
<evidence type="ECO:0000256" key="1">
    <source>
        <dbReference type="ARBA" id="ARBA00000546"/>
    </source>
</evidence>
<dbReference type="Pfam" id="PF01373">
    <property type="entry name" value="Glyco_hydro_14"/>
    <property type="match status" value="2"/>
</dbReference>
<dbReference type="PANTHER" id="PTHR31352:SF1">
    <property type="entry name" value="BETA-AMYLASE 3, CHLOROPLASTIC"/>
    <property type="match status" value="1"/>
</dbReference>
<dbReference type="PROSITE" id="PS00506">
    <property type="entry name" value="BETA_AMYLASE_1"/>
    <property type="match status" value="1"/>
</dbReference>
<keyword evidence="5 8" id="KW-0119">Carbohydrate metabolism</keyword>
<name>A0AAW1NZA1_9CHLO</name>
<reference evidence="10 11" key="1">
    <citation type="journal article" date="2024" name="Nat. Commun.">
        <title>Phylogenomics reveals the evolutionary origins of lichenization in chlorophyte algae.</title>
        <authorList>
            <person name="Puginier C."/>
            <person name="Libourel C."/>
            <person name="Otte J."/>
            <person name="Skaloud P."/>
            <person name="Haon M."/>
            <person name="Grisel S."/>
            <person name="Petersen M."/>
            <person name="Berrin J.G."/>
            <person name="Delaux P.M."/>
            <person name="Dal Grande F."/>
            <person name="Keller J."/>
        </authorList>
    </citation>
    <scope>NUCLEOTIDE SEQUENCE [LARGE SCALE GENOMIC DNA]</scope>
    <source>
        <strain evidence="10 11">SAG 2036</strain>
    </source>
</reference>
<feature type="compositionally biased region" description="Polar residues" evidence="9">
    <location>
        <begin position="475"/>
        <end position="484"/>
    </location>
</feature>
<comment type="caution">
    <text evidence="10">The sequence shown here is derived from an EMBL/GenBank/DDBJ whole genome shotgun (WGS) entry which is preliminary data.</text>
</comment>
<evidence type="ECO:0000256" key="9">
    <source>
        <dbReference type="SAM" id="MobiDB-lite"/>
    </source>
</evidence>
<sequence length="809" mass="86917">MILAQSSPAVAPPNKIATCNEPGRHLHSNIVPLPSTPGHLGIRQRQNKATKPAPASDTRHQRPAPLQSTGHPSLLLSGLTSAQPDVWQSLGSGQGLFVMLPLDSVNHEGVFRYAASRWFLQALEHLVESGVCGVAVDVWWGAVERQAQKYDWSGYRQLFEVVKNFGLSIQVVLSFHSCGGNVGDSAQIPLPKWVLKAGDVDPDLFFTDRPRDARLGRRNREVISIFADHAPRALQGRSPMECYADFMRNFRDAFLDDIGTSITEIVIGSGPCGELRYPAYVEANGWRFPGVGEFQCYDRRAMASLAAAAHSFGHPEWGYSGPHDAGSYSSNPEDTGFFCRWNGQWETPYGRFFLRWYSDALVSHARALLQAATTIFNPRGNPHCNVDNHNDPFTSSVHAQYGSAANLASARTSAAEIESEVVTPTSSDPGRQSFISEEDLSVATAAGASSPARAQAPSPPSAASDAPDLEEAPQPSHQPNSDVNNRCPGGSGTVSPVANGGGRGKRAPPKSMSLSAFEATAGSGASTPAALSTRSEDGERRVLRPRDRPAGHAVELVMKLAGVHWWWGAHSHAAELTAGYFNVGGRDGYNAIVEAAAEAGAALTLTCVEMCDSQHPPEALCSPEGLLRQVREAAARAGVHLGGENALPCFSPHHIDSTALERIVYNTRAWGPPLQEESARREALYGTSSAPDLTADHAQRLGLRTHPWKGPGSKHGEELPHAELPAMRGFTFLRLTPEMLNPAYLASWRSFMHAMRSNAHPRILPGVGPPSSAQLGSAAGKQGKATWSRSGSGLTSFDPEAYMQRASST</sequence>
<evidence type="ECO:0000256" key="5">
    <source>
        <dbReference type="ARBA" id="ARBA00023277"/>
    </source>
</evidence>